<organism evidence="1 2">
    <name type="scientific">Streptomyces hebeiensis</name>
    <dbReference type="NCBI Taxonomy" id="229486"/>
    <lineage>
        <taxon>Bacteria</taxon>
        <taxon>Bacillati</taxon>
        <taxon>Actinomycetota</taxon>
        <taxon>Actinomycetes</taxon>
        <taxon>Kitasatosporales</taxon>
        <taxon>Streptomycetaceae</taxon>
        <taxon>Streptomyces</taxon>
    </lineage>
</organism>
<proteinExistence type="predicted"/>
<comment type="caution">
    <text evidence="1">The sequence shown here is derived from an EMBL/GenBank/DDBJ whole genome shotgun (WGS) entry which is preliminary data.</text>
</comment>
<dbReference type="EMBL" id="BAAAKV010000132">
    <property type="protein sequence ID" value="GAA1202173.1"/>
    <property type="molecule type" value="Genomic_DNA"/>
</dbReference>
<sequence length="60" mass="5965">MAPARRRVPASAGAWESAAAAREAREVSEAPEVWAAAVVSVVRAAPEEVAATGAPAAPAV</sequence>
<dbReference type="Proteomes" id="UP001501371">
    <property type="component" value="Unassembled WGS sequence"/>
</dbReference>
<keyword evidence="2" id="KW-1185">Reference proteome</keyword>
<name>A0ABP4FV39_9ACTN</name>
<evidence type="ECO:0000313" key="1">
    <source>
        <dbReference type="EMBL" id="GAA1202173.1"/>
    </source>
</evidence>
<gene>
    <name evidence="1" type="ORF">GCM10009654_68000</name>
</gene>
<reference evidence="2" key="1">
    <citation type="journal article" date="2019" name="Int. J. Syst. Evol. Microbiol.">
        <title>The Global Catalogue of Microorganisms (GCM) 10K type strain sequencing project: providing services to taxonomists for standard genome sequencing and annotation.</title>
        <authorList>
            <consortium name="The Broad Institute Genomics Platform"/>
            <consortium name="The Broad Institute Genome Sequencing Center for Infectious Disease"/>
            <person name="Wu L."/>
            <person name="Ma J."/>
        </authorList>
    </citation>
    <scope>NUCLEOTIDE SEQUENCE [LARGE SCALE GENOMIC DNA]</scope>
    <source>
        <strain evidence="2">JCM 12696</strain>
    </source>
</reference>
<evidence type="ECO:0000313" key="2">
    <source>
        <dbReference type="Proteomes" id="UP001501371"/>
    </source>
</evidence>
<accession>A0ABP4FV39</accession>
<protein>
    <submittedName>
        <fullName evidence="1">Uncharacterized protein</fullName>
    </submittedName>
</protein>